<proteinExistence type="predicted"/>
<keyword evidence="2" id="KW-0808">Transferase</keyword>
<accession>A0A1I1AYV3</accession>
<dbReference type="Gene3D" id="3.40.630.30">
    <property type="match status" value="1"/>
</dbReference>
<dbReference type="PANTHER" id="PTHR43415:SF3">
    <property type="entry name" value="GNAT-FAMILY ACETYLTRANSFERASE"/>
    <property type="match status" value="1"/>
</dbReference>
<dbReference type="InterPro" id="IPR016181">
    <property type="entry name" value="Acyl_CoA_acyltransferase"/>
</dbReference>
<dbReference type="InterPro" id="IPR000182">
    <property type="entry name" value="GNAT_dom"/>
</dbReference>
<dbReference type="AlphaFoldDB" id="A0A1I1AYV3"/>
<gene>
    <name evidence="2" type="ORF">SAMN04488528_10523</name>
</gene>
<dbReference type="PANTHER" id="PTHR43415">
    <property type="entry name" value="SPERMIDINE N(1)-ACETYLTRANSFERASE"/>
    <property type="match status" value="1"/>
</dbReference>
<dbReference type="STRING" id="84698.SAMN04488528_10523"/>
<dbReference type="GO" id="GO:0016747">
    <property type="term" value="F:acyltransferase activity, transferring groups other than amino-acyl groups"/>
    <property type="evidence" value="ECO:0007669"/>
    <property type="project" value="InterPro"/>
</dbReference>
<feature type="domain" description="N-acetyltransferase" evidence="1">
    <location>
        <begin position="7"/>
        <end position="168"/>
    </location>
</feature>
<dbReference type="SUPFAM" id="SSF55729">
    <property type="entry name" value="Acyl-CoA N-acyltransferases (Nat)"/>
    <property type="match status" value="1"/>
</dbReference>
<protein>
    <submittedName>
        <fullName evidence="2">Protein N-acetyltransferase, RimJ/RimL family</fullName>
    </submittedName>
</protein>
<keyword evidence="3" id="KW-1185">Reference proteome</keyword>
<reference evidence="2 3" key="1">
    <citation type="submission" date="2016-10" db="EMBL/GenBank/DDBJ databases">
        <authorList>
            <person name="de Groot N.N."/>
        </authorList>
    </citation>
    <scope>NUCLEOTIDE SEQUENCE [LARGE SCALE GENOMIC DNA]</scope>
    <source>
        <strain evidence="2 3">DSM 12271</strain>
    </source>
</reference>
<name>A0A1I1AYV3_9CLOT</name>
<dbReference type="RefSeq" id="WP_177199488.1">
    <property type="nucleotide sequence ID" value="NZ_FOKI01000052.1"/>
</dbReference>
<evidence type="ECO:0000313" key="2">
    <source>
        <dbReference type="EMBL" id="SFB42712.1"/>
    </source>
</evidence>
<sequence length="177" mass="20707">MLKGNRVLLKAIEKDDLNVLYDIWCDEEVRKYDGLYSTVPSKEIIIKNFGAFILGQKKYLSIINEENIVVGYITYEDVMDLTSTYILGITLGKDFWNKGYGQDSVKTLMKYLFINKVAHRIELEVVDLNKGALRCYEKCGFRIEGKKRERYFYQGNYSDVIIMGILKEEYYNLISNK</sequence>
<evidence type="ECO:0000259" key="1">
    <source>
        <dbReference type="PROSITE" id="PS51186"/>
    </source>
</evidence>
<dbReference type="Proteomes" id="UP000198619">
    <property type="component" value="Unassembled WGS sequence"/>
</dbReference>
<organism evidence="2 3">
    <name type="scientific">Clostridium frigidicarnis</name>
    <dbReference type="NCBI Taxonomy" id="84698"/>
    <lineage>
        <taxon>Bacteria</taxon>
        <taxon>Bacillati</taxon>
        <taxon>Bacillota</taxon>
        <taxon>Clostridia</taxon>
        <taxon>Eubacteriales</taxon>
        <taxon>Clostridiaceae</taxon>
        <taxon>Clostridium</taxon>
    </lineage>
</organism>
<dbReference type="Pfam" id="PF13302">
    <property type="entry name" value="Acetyltransf_3"/>
    <property type="match status" value="1"/>
</dbReference>
<evidence type="ECO:0000313" key="3">
    <source>
        <dbReference type="Proteomes" id="UP000198619"/>
    </source>
</evidence>
<dbReference type="PROSITE" id="PS51186">
    <property type="entry name" value="GNAT"/>
    <property type="match status" value="1"/>
</dbReference>
<dbReference type="EMBL" id="FOKI01000052">
    <property type="protein sequence ID" value="SFB42712.1"/>
    <property type="molecule type" value="Genomic_DNA"/>
</dbReference>